<evidence type="ECO:0000313" key="1">
    <source>
        <dbReference type="EMBL" id="CRL05197.1"/>
    </source>
</evidence>
<reference evidence="1 2" key="1">
    <citation type="submission" date="2015-04" db="EMBL/GenBank/DDBJ databases">
        <authorList>
            <person name="Syromyatnikov M.Y."/>
            <person name="Popov V.N."/>
        </authorList>
    </citation>
    <scope>NUCLEOTIDE SEQUENCE [LARGE SCALE GENOMIC DNA]</scope>
</reference>
<accession>A0A1J1IYA9</accession>
<sequence length="93" mass="10495">MFLAPLKFSLFLEPCRFNGQWFEVQDILLGPFNGIGCEKYACYWGIFEKLDDVICDIPANASECTEVKVEGECCPKYENCPSESSKVLKCVPV</sequence>
<organism evidence="1 2">
    <name type="scientific">Clunio marinus</name>
    <dbReference type="NCBI Taxonomy" id="568069"/>
    <lineage>
        <taxon>Eukaryota</taxon>
        <taxon>Metazoa</taxon>
        <taxon>Ecdysozoa</taxon>
        <taxon>Arthropoda</taxon>
        <taxon>Hexapoda</taxon>
        <taxon>Insecta</taxon>
        <taxon>Pterygota</taxon>
        <taxon>Neoptera</taxon>
        <taxon>Endopterygota</taxon>
        <taxon>Diptera</taxon>
        <taxon>Nematocera</taxon>
        <taxon>Chironomoidea</taxon>
        <taxon>Chironomidae</taxon>
        <taxon>Clunio</taxon>
    </lineage>
</organism>
<dbReference type="EMBL" id="CVRI01000064">
    <property type="protein sequence ID" value="CRL05197.1"/>
    <property type="molecule type" value="Genomic_DNA"/>
</dbReference>
<dbReference type="AlphaFoldDB" id="A0A1J1IYA9"/>
<name>A0A1J1IYA9_9DIPT</name>
<evidence type="ECO:0000313" key="2">
    <source>
        <dbReference type="Proteomes" id="UP000183832"/>
    </source>
</evidence>
<gene>
    <name evidence="1" type="ORF">CLUMA_CG018182</name>
</gene>
<proteinExistence type="predicted"/>
<protein>
    <submittedName>
        <fullName evidence="1">CLUMA_CG018182, isoform A</fullName>
    </submittedName>
</protein>
<keyword evidence="2" id="KW-1185">Reference proteome</keyword>
<dbReference type="Proteomes" id="UP000183832">
    <property type="component" value="Unassembled WGS sequence"/>
</dbReference>